<dbReference type="Gene3D" id="3.40.50.300">
    <property type="entry name" value="P-loop containing nucleotide triphosphate hydrolases"/>
    <property type="match status" value="1"/>
</dbReference>
<dbReference type="Proteomes" id="UP001169764">
    <property type="component" value="Unassembled WGS sequence"/>
</dbReference>
<accession>A0ABT8Y973</accession>
<evidence type="ECO:0000313" key="2">
    <source>
        <dbReference type="EMBL" id="MDO6414886.1"/>
    </source>
</evidence>
<dbReference type="PANTHER" id="PTHR30305:SF1">
    <property type="entry name" value="HPR KINASE_PHOSPHORYLASE"/>
    <property type="match status" value="1"/>
</dbReference>
<organism evidence="2 3">
    <name type="scientific">Sphingomonas natans</name>
    <dbReference type="NCBI Taxonomy" id="3063330"/>
    <lineage>
        <taxon>Bacteria</taxon>
        <taxon>Pseudomonadati</taxon>
        <taxon>Pseudomonadota</taxon>
        <taxon>Alphaproteobacteria</taxon>
        <taxon>Sphingomonadales</taxon>
        <taxon>Sphingomonadaceae</taxon>
        <taxon>Sphingomonas</taxon>
    </lineage>
</organism>
<name>A0ABT8Y973_9SPHN</name>
<dbReference type="RefSeq" id="WP_303542451.1">
    <property type="nucleotide sequence ID" value="NZ_JAUOTP010000004.1"/>
</dbReference>
<comment type="caution">
    <text evidence="2">The sequence shown here is derived from an EMBL/GenBank/DDBJ whole genome shotgun (WGS) entry which is preliminary data.</text>
</comment>
<keyword evidence="3" id="KW-1185">Reference proteome</keyword>
<reference evidence="2" key="1">
    <citation type="submission" date="2023-07" db="EMBL/GenBank/DDBJ databases">
        <authorList>
            <person name="Kim M."/>
        </authorList>
    </citation>
    <scope>NUCLEOTIDE SEQUENCE</scope>
    <source>
        <strain evidence="2">BIUV-7</strain>
    </source>
</reference>
<evidence type="ECO:0000259" key="1">
    <source>
        <dbReference type="Pfam" id="PF07475"/>
    </source>
</evidence>
<evidence type="ECO:0000313" key="3">
    <source>
        <dbReference type="Proteomes" id="UP001169764"/>
    </source>
</evidence>
<dbReference type="InterPro" id="IPR027417">
    <property type="entry name" value="P-loop_NTPase"/>
</dbReference>
<dbReference type="SUPFAM" id="SSF53795">
    <property type="entry name" value="PEP carboxykinase-like"/>
    <property type="match status" value="1"/>
</dbReference>
<dbReference type="CDD" id="cd01918">
    <property type="entry name" value="HprK_C"/>
    <property type="match status" value="1"/>
</dbReference>
<protein>
    <submittedName>
        <fullName evidence="2">Aldolase</fullName>
    </submittedName>
</protein>
<dbReference type="PANTHER" id="PTHR30305">
    <property type="entry name" value="PROTEIN YJDM-RELATED"/>
    <property type="match status" value="1"/>
</dbReference>
<feature type="domain" description="HPr kinase/phosphorylase C-terminal" evidence="1">
    <location>
        <begin position="9"/>
        <end position="83"/>
    </location>
</feature>
<gene>
    <name evidence="2" type="ORF">Q4F19_10885</name>
</gene>
<proteinExistence type="predicted"/>
<dbReference type="Pfam" id="PF07475">
    <property type="entry name" value="Hpr_kinase_C"/>
    <property type="match status" value="1"/>
</dbReference>
<dbReference type="InterPro" id="IPR011104">
    <property type="entry name" value="Hpr_kin/Pase_C"/>
</dbReference>
<sequence>MPMIPPAPETLHATCVAISGRGVLILGASGAGKSDLALRLIDRGAALVADDGVEVRAVDGRAIGRAPATIAGQIEVRGLGILTLPAAADAPIALCILLGPAGERMPPETLPTFAVAGLPVPMLAIDPFEASAPIKVERGLALYGLPA</sequence>
<dbReference type="EMBL" id="JAUOTP010000004">
    <property type="protein sequence ID" value="MDO6414886.1"/>
    <property type="molecule type" value="Genomic_DNA"/>
</dbReference>